<accession>A0A9J6BJB3</accession>
<dbReference type="Proteomes" id="UP001107558">
    <property type="component" value="Chromosome 3"/>
</dbReference>
<dbReference type="AlphaFoldDB" id="A0A9J6BJB3"/>
<reference evidence="2" key="1">
    <citation type="submission" date="2021-03" db="EMBL/GenBank/DDBJ databases">
        <title>Chromosome level genome of the anhydrobiotic midge Polypedilum vanderplanki.</title>
        <authorList>
            <person name="Yoshida Y."/>
            <person name="Kikawada T."/>
            <person name="Gusev O."/>
        </authorList>
    </citation>
    <scope>NUCLEOTIDE SEQUENCE</scope>
    <source>
        <strain evidence="2">NIAS01</strain>
        <tissue evidence="2">Whole body or cell culture</tissue>
    </source>
</reference>
<organism evidence="2 3">
    <name type="scientific">Polypedilum vanderplanki</name>
    <name type="common">Sleeping chironomid midge</name>
    <dbReference type="NCBI Taxonomy" id="319348"/>
    <lineage>
        <taxon>Eukaryota</taxon>
        <taxon>Metazoa</taxon>
        <taxon>Ecdysozoa</taxon>
        <taxon>Arthropoda</taxon>
        <taxon>Hexapoda</taxon>
        <taxon>Insecta</taxon>
        <taxon>Pterygota</taxon>
        <taxon>Neoptera</taxon>
        <taxon>Endopterygota</taxon>
        <taxon>Diptera</taxon>
        <taxon>Nematocera</taxon>
        <taxon>Chironomoidea</taxon>
        <taxon>Chironomidae</taxon>
        <taxon>Chironominae</taxon>
        <taxon>Polypedilum</taxon>
        <taxon>Polypedilum</taxon>
    </lineage>
</organism>
<keyword evidence="1" id="KW-1133">Transmembrane helix</keyword>
<proteinExistence type="predicted"/>
<feature type="transmembrane region" description="Helical" evidence="1">
    <location>
        <begin position="49"/>
        <end position="73"/>
    </location>
</feature>
<feature type="transmembrane region" description="Helical" evidence="1">
    <location>
        <begin position="12"/>
        <end position="37"/>
    </location>
</feature>
<name>A0A9J6BJB3_POLVA</name>
<evidence type="ECO:0000313" key="2">
    <source>
        <dbReference type="EMBL" id="KAG5669977.1"/>
    </source>
</evidence>
<evidence type="ECO:0000313" key="3">
    <source>
        <dbReference type="Proteomes" id="UP001107558"/>
    </source>
</evidence>
<gene>
    <name evidence="2" type="ORF">PVAND_000266</name>
</gene>
<keyword evidence="1" id="KW-0472">Membrane</keyword>
<protein>
    <submittedName>
        <fullName evidence="2">Uncharacterized protein</fullName>
    </submittedName>
</protein>
<dbReference type="EMBL" id="JADBJN010000003">
    <property type="protein sequence ID" value="KAG5669977.1"/>
    <property type="molecule type" value="Genomic_DNA"/>
</dbReference>
<keyword evidence="3" id="KW-1185">Reference proteome</keyword>
<comment type="caution">
    <text evidence="2">The sequence shown here is derived from an EMBL/GenBank/DDBJ whole genome shotgun (WGS) entry which is preliminary data.</text>
</comment>
<feature type="transmembrane region" description="Helical" evidence="1">
    <location>
        <begin position="85"/>
        <end position="105"/>
    </location>
</feature>
<keyword evidence="1" id="KW-0812">Transmembrane</keyword>
<evidence type="ECO:0000256" key="1">
    <source>
        <dbReference type="SAM" id="Phobius"/>
    </source>
</evidence>
<sequence length="149" mass="16665">MMLRVKNFLCCMPLAVGALIIGYLSYALFIILGIILIYSGVCNIMENSIAFGIIIIAAGIVIACGYTAGSYLLIKGTRQRDFKKIQWYTIFILIALAVTVFILIFTCTVREQNKITVIIITSILSVIFLYSFIIVFSLQQMLKEEEEAS</sequence>
<feature type="transmembrane region" description="Helical" evidence="1">
    <location>
        <begin position="117"/>
        <end position="138"/>
    </location>
</feature>